<keyword evidence="3" id="KW-1185">Reference proteome</keyword>
<name>A0A4V3JRU7_9LEPT</name>
<keyword evidence="1" id="KW-1133">Transmembrane helix</keyword>
<dbReference type="Pfam" id="PF05751">
    <property type="entry name" value="FixH"/>
    <property type="match status" value="1"/>
</dbReference>
<feature type="transmembrane region" description="Helical" evidence="1">
    <location>
        <begin position="12"/>
        <end position="31"/>
    </location>
</feature>
<dbReference type="EMBL" id="RQGD01000014">
    <property type="protein sequence ID" value="TGL61791.1"/>
    <property type="molecule type" value="Genomic_DNA"/>
</dbReference>
<protein>
    <recommendedName>
        <fullName evidence="4">Nitrogen fixation protein FixH</fullName>
    </recommendedName>
</protein>
<organism evidence="2 3">
    <name type="scientific">Leptospira ognonensis</name>
    <dbReference type="NCBI Taxonomy" id="2484945"/>
    <lineage>
        <taxon>Bacteria</taxon>
        <taxon>Pseudomonadati</taxon>
        <taxon>Spirochaetota</taxon>
        <taxon>Spirochaetia</taxon>
        <taxon>Leptospirales</taxon>
        <taxon>Leptospiraceae</taxon>
        <taxon>Leptospira</taxon>
    </lineage>
</organism>
<accession>A0A4V3JRU7</accession>
<evidence type="ECO:0000256" key="1">
    <source>
        <dbReference type="SAM" id="Phobius"/>
    </source>
</evidence>
<evidence type="ECO:0000313" key="2">
    <source>
        <dbReference type="EMBL" id="TGL61791.1"/>
    </source>
</evidence>
<dbReference type="RefSeq" id="WP_135622261.1">
    <property type="nucleotide sequence ID" value="NZ_RQGD01000014.1"/>
</dbReference>
<evidence type="ECO:0000313" key="3">
    <source>
        <dbReference type="Proteomes" id="UP000297693"/>
    </source>
</evidence>
<sequence>MFQDLHPSLRNVMYVVILCFVALMAATFYTVRLTYQNFEPVLDKNYYEIGLNYEQAIKDQKSLIADGYGIELKLGAGDILLNSGPQNATVSILKAGNPGEATAVTLILERSATTKNTYTYGLEKAPSGKFVGTINIPGSGSWNTRTIAEIEGKKFEKQGLISVR</sequence>
<comment type="caution">
    <text evidence="2">The sequence shown here is derived from an EMBL/GenBank/DDBJ whole genome shotgun (WGS) entry which is preliminary data.</text>
</comment>
<keyword evidence="1" id="KW-0472">Membrane</keyword>
<gene>
    <name evidence="2" type="ORF">EHQ58_04025</name>
</gene>
<dbReference type="InterPro" id="IPR008620">
    <property type="entry name" value="FixH"/>
</dbReference>
<proteinExistence type="predicted"/>
<keyword evidence="1" id="KW-0812">Transmembrane</keyword>
<evidence type="ECO:0008006" key="4">
    <source>
        <dbReference type="Google" id="ProtNLM"/>
    </source>
</evidence>
<dbReference type="AlphaFoldDB" id="A0A4V3JRU7"/>
<dbReference type="OrthoDB" id="327879at2"/>
<dbReference type="Proteomes" id="UP000297693">
    <property type="component" value="Unassembled WGS sequence"/>
</dbReference>
<reference evidence="2" key="1">
    <citation type="journal article" date="2019" name="PLoS Negl. Trop. Dis.">
        <title>Revisiting the worldwide diversity of Leptospira species in the environment.</title>
        <authorList>
            <person name="Vincent A.T."/>
            <person name="Schiettekatte O."/>
            <person name="Bourhy P."/>
            <person name="Veyrier F.J."/>
            <person name="Picardeau M."/>
        </authorList>
    </citation>
    <scope>NUCLEOTIDE SEQUENCE [LARGE SCALE GENOMIC DNA]</scope>
    <source>
        <strain evidence="2">201702476</strain>
    </source>
</reference>